<dbReference type="EMBL" id="BARU01013080">
    <property type="protein sequence ID" value="GAH32893.1"/>
    <property type="molecule type" value="Genomic_DNA"/>
</dbReference>
<dbReference type="Pfam" id="PF16868">
    <property type="entry name" value="NMT1_3"/>
    <property type="match status" value="1"/>
</dbReference>
<dbReference type="AlphaFoldDB" id="X1GIQ7"/>
<reference evidence="1" key="1">
    <citation type="journal article" date="2014" name="Front. Microbiol.">
        <title>High frequency of phylogenetically diverse reductive dehalogenase-homologous genes in deep subseafloor sedimentary metagenomes.</title>
        <authorList>
            <person name="Kawai M."/>
            <person name="Futagami T."/>
            <person name="Toyoda A."/>
            <person name="Takaki Y."/>
            <person name="Nishi S."/>
            <person name="Hori S."/>
            <person name="Arai W."/>
            <person name="Tsubouchi T."/>
            <person name="Morono Y."/>
            <person name="Uchiyama I."/>
            <person name="Ito T."/>
            <person name="Fujiyama A."/>
            <person name="Inagaki F."/>
            <person name="Takami H."/>
        </authorList>
    </citation>
    <scope>NUCLEOTIDE SEQUENCE</scope>
    <source>
        <strain evidence="1">Expedition CK06-06</strain>
    </source>
</reference>
<sequence length="108" mass="11871">GTGLVFPACLLRPDVYPGQGEMVTTCGLMFGYFTRADVSAEVAHKLVGAAYAELWDLSKCYEPMSLEIIGFPKLTMEQSPFPLHPGAIKLYEGMKLEVPSHLVPPELR</sequence>
<protein>
    <submittedName>
        <fullName evidence="1">Uncharacterized protein</fullName>
    </submittedName>
</protein>
<gene>
    <name evidence="1" type="ORF">S03H2_23814</name>
</gene>
<dbReference type="InterPro" id="IPR011852">
    <property type="entry name" value="TRAP_TAXI"/>
</dbReference>
<feature type="non-terminal residue" evidence="1">
    <location>
        <position position="1"/>
    </location>
</feature>
<name>X1GIQ7_9ZZZZ</name>
<evidence type="ECO:0000313" key="1">
    <source>
        <dbReference type="EMBL" id="GAH32893.1"/>
    </source>
</evidence>
<organism evidence="1">
    <name type="scientific">marine sediment metagenome</name>
    <dbReference type="NCBI Taxonomy" id="412755"/>
    <lineage>
        <taxon>unclassified sequences</taxon>
        <taxon>metagenomes</taxon>
        <taxon>ecological metagenomes</taxon>
    </lineage>
</organism>
<proteinExistence type="predicted"/>
<comment type="caution">
    <text evidence="1">The sequence shown here is derived from an EMBL/GenBank/DDBJ whole genome shotgun (WGS) entry which is preliminary data.</text>
</comment>
<accession>X1GIQ7</accession>
<dbReference type="Gene3D" id="3.40.190.10">
    <property type="entry name" value="Periplasmic binding protein-like II"/>
    <property type="match status" value="1"/>
</dbReference>
<dbReference type="SUPFAM" id="SSF53850">
    <property type="entry name" value="Periplasmic binding protein-like II"/>
    <property type="match status" value="1"/>
</dbReference>